<keyword evidence="2" id="KW-0813">Transport</keyword>
<dbReference type="InterPro" id="IPR002293">
    <property type="entry name" value="AA/rel_permease1"/>
</dbReference>
<feature type="region of interest" description="Disordered" evidence="8">
    <location>
        <begin position="1"/>
        <end position="21"/>
    </location>
</feature>
<dbReference type="EMBL" id="CM031829">
    <property type="protein sequence ID" value="KAG6715137.1"/>
    <property type="molecule type" value="Genomic_DNA"/>
</dbReference>
<dbReference type="GO" id="GO:0016020">
    <property type="term" value="C:membrane"/>
    <property type="evidence" value="ECO:0007669"/>
    <property type="project" value="UniProtKB-SubCell"/>
</dbReference>
<dbReference type="GO" id="GO:0015180">
    <property type="term" value="F:L-alanine transmembrane transporter activity"/>
    <property type="evidence" value="ECO:0007669"/>
    <property type="project" value="TreeGrafter"/>
</dbReference>
<keyword evidence="3 9" id="KW-0812">Transmembrane</keyword>
<feature type="transmembrane region" description="Helical" evidence="9">
    <location>
        <begin position="205"/>
        <end position="224"/>
    </location>
</feature>
<keyword evidence="6 9" id="KW-0472">Membrane</keyword>
<dbReference type="InterPro" id="IPR004756">
    <property type="entry name" value="AA_permease"/>
</dbReference>
<evidence type="ECO:0000313" key="11">
    <source>
        <dbReference type="EMBL" id="KAG6715137.1"/>
    </source>
</evidence>
<dbReference type="PANTHER" id="PTHR45649">
    <property type="entry name" value="AMINO-ACID PERMEASE BAT1"/>
    <property type="match status" value="1"/>
</dbReference>
<dbReference type="GO" id="GO:0015185">
    <property type="term" value="F:gamma-aminobutyric acid transmembrane transporter activity"/>
    <property type="evidence" value="ECO:0007669"/>
    <property type="project" value="TreeGrafter"/>
</dbReference>
<comment type="similarity">
    <text evidence="7">Belongs to the amino acid-polyamine-organocation (APC) superfamily. Amino acid/choline transporter (ACT) (TC 2.A.3.4) family.</text>
</comment>
<keyword evidence="4" id="KW-0029">Amino-acid transport</keyword>
<sequence>MEGSIRISEDGGSAYHPLPDSDSIVSDDVRLQQLGYKRELTRGLSAIANFSVTFSIISVLTGLTTTYSTGLTYGGTVTMVYGWPIVGMLTMVVGTSMAEICSAFPTSGGLYFWSAKLCGNDWGPFASWLTGWFNIVGQWAVTTSVDFSLAQLIQVIILLSTGGKNGGGYEASKYVVICFHGGILLLHAIINSLPISWLSLFGQLAAGWNIVGVFVLMILIPCVATERASAKFVFTYFNTDNGDGINNKLYIFILGLLMSQYTLTGYDASAHMTEETKNADKNGPRGIISSIGISIIVGWGYILGVTFAVTNISYLLDETNDAGGYAIAEIFYLAFKNRYGNGVGGIICLGVVAVAIFFCGMSSVTSNSRMAYAFSRDGAMPFSSVWHKVNKQEVPINAVWLSAFISFCMALTSLGSIVAFQAMVSIATIGLYIAYALPIFFRVTLARKSFIPGPFNLGRYGIIVGWVAVLWVATISVLFSLPVAYPITNETLNYTPVAVGCLFVLTVSSWIFSARHWFRGPITNVDT</sequence>
<evidence type="ECO:0000256" key="9">
    <source>
        <dbReference type="SAM" id="Phobius"/>
    </source>
</evidence>
<reference evidence="11" key="2">
    <citation type="submission" date="2021-01" db="EMBL/GenBank/DDBJ databases">
        <authorList>
            <person name="Lovell J.T."/>
            <person name="Bentley N."/>
            <person name="Bhattarai G."/>
            <person name="Jenkins J.W."/>
            <person name="Sreedasyam A."/>
            <person name="Alarcon Y."/>
            <person name="Bock C."/>
            <person name="Boston L."/>
            <person name="Carlson J."/>
            <person name="Cervantes K."/>
            <person name="Clermont K."/>
            <person name="Krom N."/>
            <person name="Kubenka K."/>
            <person name="Mamidi S."/>
            <person name="Mattison C."/>
            <person name="Monteros M."/>
            <person name="Pisani C."/>
            <person name="Plott C."/>
            <person name="Rajasekar S."/>
            <person name="Rhein H.S."/>
            <person name="Rohla C."/>
            <person name="Song M."/>
            <person name="Hilaire R.S."/>
            <person name="Shu S."/>
            <person name="Wells L."/>
            <person name="Wang X."/>
            <person name="Webber J."/>
            <person name="Heerema R.J."/>
            <person name="Klein P."/>
            <person name="Conner P."/>
            <person name="Grauke L."/>
            <person name="Grimwood J."/>
            <person name="Schmutz J."/>
            <person name="Randall J.J."/>
        </authorList>
    </citation>
    <scope>NUCLEOTIDE SEQUENCE</scope>
    <source>
        <tissue evidence="11">Leaf</tissue>
    </source>
</reference>
<dbReference type="EMBL" id="CM031813">
    <property type="protein sequence ID" value="KAG6655820.1"/>
    <property type="molecule type" value="Genomic_DNA"/>
</dbReference>
<evidence type="ECO:0000256" key="1">
    <source>
        <dbReference type="ARBA" id="ARBA00004141"/>
    </source>
</evidence>
<dbReference type="Proteomes" id="UP000811246">
    <property type="component" value="Chromosome 5"/>
</dbReference>
<feature type="transmembrane region" description="Helical" evidence="9">
    <location>
        <begin position="398"/>
        <end position="420"/>
    </location>
</feature>
<dbReference type="GO" id="GO:0005313">
    <property type="term" value="F:L-glutamate transmembrane transporter activity"/>
    <property type="evidence" value="ECO:0007669"/>
    <property type="project" value="TreeGrafter"/>
</dbReference>
<dbReference type="PANTHER" id="PTHR45649:SF30">
    <property type="entry name" value="AMINO-ACID PERMEASE BAT1"/>
    <property type="match status" value="1"/>
</dbReference>
<dbReference type="Proteomes" id="UP000811609">
    <property type="component" value="Chromosome 5"/>
</dbReference>
<dbReference type="AlphaFoldDB" id="A0A8T1QLR9"/>
<feature type="transmembrane region" description="Helical" evidence="9">
    <location>
        <begin position="174"/>
        <end position="193"/>
    </location>
</feature>
<keyword evidence="5 9" id="KW-1133">Transmembrane helix</keyword>
<dbReference type="GO" id="GO:0015189">
    <property type="term" value="F:L-lysine transmembrane transporter activity"/>
    <property type="evidence" value="ECO:0007669"/>
    <property type="project" value="TreeGrafter"/>
</dbReference>
<evidence type="ECO:0000313" key="12">
    <source>
        <dbReference type="Proteomes" id="UP000811609"/>
    </source>
</evidence>
<evidence type="ECO:0008006" key="13">
    <source>
        <dbReference type="Google" id="ProtNLM"/>
    </source>
</evidence>
<evidence type="ECO:0000256" key="7">
    <source>
        <dbReference type="ARBA" id="ARBA00061200"/>
    </source>
</evidence>
<dbReference type="Gene3D" id="1.20.1740.10">
    <property type="entry name" value="Amino acid/polyamine transporter I"/>
    <property type="match status" value="1"/>
</dbReference>
<feature type="transmembrane region" description="Helical" evidence="9">
    <location>
        <begin position="81"/>
        <end position="104"/>
    </location>
</feature>
<reference evidence="10" key="1">
    <citation type="submission" date="2020-12" db="EMBL/GenBank/DDBJ databases">
        <title>WGS assembly of Carya illinoinensis cv. Pawnee.</title>
        <authorList>
            <person name="Platts A."/>
            <person name="Shu S."/>
            <person name="Wright S."/>
            <person name="Barry K."/>
            <person name="Edger P."/>
            <person name="Pires J.C."/>
            <person name="Schmutz J."/>
        </authorList>
    </citation>
    <scope>NUCLEOTIDE SEQUENCE</scope>
    <source>
        <tissue evidence="10">Leaf</tissue>
    </source>
</reference>
<feature type="transmembrane region" description="Helical" evidence="9">
    <location>
        <begin position="426"/>
        <end position="445"/>
    </location>
</feature>
<evidence type="ECO:0000256" key="5">
    <source>
        <dbReference type="ARBA" id="ARBA00022989"/>
    </source>
</evidence>
<dbReference type="PIRSF" id="PIRSF006060">
    <property type="entry name" value="AA_transporter"/>
    <property type="match status" value="1"/>
</dbReference>
<dbReference type="FunFam" id="1.20.1740.10:FF:000026">
    <property type="entry name" value="Amino-acid permease BAT1"/>
    <property type="match status" value="1"/>
</dbReference>
<evidence type="ECO:0000313" key="10">
    <source>
        <dbReference type="EMBL" id="KAG6655820.1"/>
    </source>
</evidence>
<evidence type="ECO:0000256" key="6">
    <source>
        <dbReference type="ARBA" id="ARBA00023136"/>
    </source>
</evidence>
<accession>A0A8T1QLR9</accession>
<feature type="transmembrane region" description="Helical" evidence="9">
    <location>
        <begin position="287"/>
        <end position="309"/>
    </location>
</feature>
<dbReference type="OrthoDB" id="3257095at2759"/>
<evidence type="ECO:0000256" key="2">
    <source>
        <dbReference type="ARBA" id="ARBA00022448"/>
    </source>
</evidence>
<comment type="subcellular location">
    <subcellularLocation>
        <location evidence="1">Membrane</location>
        <topology evidence="1">Multi-pass membrane protein</topology>
    </subcellularLocation>
</comment>
<name>A0A8T1QLR9_CARIL</name>
<evidence type="ECO:0000256" key="8">
    <source>
        <dbReference type="SAM" id="MobiDB-lite"/>
    </source>
</evidence>
<keyword evidence="12" id="KW-1185">Reference proteome</keyword>
<feature type="transmembrane region" description="Helical" evidence="9">
    <location>
        <begin position="493"/>
        <end position="512"/>
    </location>
</feature>
<comment type="caution">
    <text evidence="10">The sequence shown here is derived from an EMBL/GenBank/DDBJ whole genome shotgun (WGS) entry which is preliminary data.</text>
</comment>
<protein>
    <recommendedName>
        <fullName evidence="13">Amino-acid permease BAT1 homolog</fullName>
    </recommendedName>
</protein>
<organism evidence="10 12">
    <name type="scientific">Carya illinoinensis</name>
    <name type="common">Pecan</name>
    <dbReference type="NCBI Taxonomy" id="32201"/>
    <lineage>
        <taxon>Eukaryota</taxon>
        <taxon>Viridiplantae</taxon>
        <taxon>Streptophyta</taxon>
        <taxon>Embryophyta</taxon>
        <taxon>Tracheophyta</taxon>
        <taxon>Spermatophyta</taxon>
        <taxon>Magnoliopsida</taxon>
        <taxon>eudicotyledons</taxon>
        <taxon>Gunneridae</taxon>
        <taxon>Pentapetalae</taxon>
        <taxon>rosids</taxon>
        <taxon>fabids</taxon>
        <taxon>Fagales</taxon>
        <taxon>Juglandaceae</taxon>
        <taxon>Carya</taxon>
    </lineage>
</organism>
<dbReference type="Pfam" id="PF13520">
    <property type="entry name" value="AA_permease_2"/>
    <property type="match status" value="1"/>
</dbReference>
<feature type="transmembrane region" description="Helical" evidence="9">
    <location>
        <begin position="457"/>
        <end position="481"/>
    </location>
</feature>
<evidence type="ECO:0000256" key="3">
    <source>
        <dbReference type="ARBA" id="ARBA00022692"/>
    </source>
</evidence>
<evidence type="ECO:0000256" key="4">
    <source>
        <dbReference type="ARBA" id="ARBA00022970"/>
    </source>
</evidence>
<feature type="transmembrane region" description="Helical" evidence="9">
    <location>
        <begin position="40"/>
        <end position="61"/>
    </location>
</feature>
<dbReference type="NCBIfam" id="TIGR00907">
    <property type="entry name" value="2A0304"/>
    <property type="match status" value="1"/>
</dbReference>
<proteinExistence type="inferred from homology"/>
<feature type="transmembrane region" description="Helical" evidence="9">
    <location>
        <begin position="339"/>
        <end position="360"/>
    </location>
</feature>
<gene>
    <name evidence="10" type="ORF">CIPAW_05G243500</name>
    <name evidence="11" type="ORF">I3842_05G235900</name>
</gene>